<comment type="caution">
    <text evidence="2">The sequence shown here is derived from an EMBL/GenBank/DDBJ whole genome shotgun (WGS) entry which is preliminary data.</text>
</comment>
<reference evidence="2 3" key="1">
    <citation type="journal article" date="2023" name="Sci. Data">
        <title>Genome assembly of the Korean intertidal mud-creeper Batillaria attramentaria.</title>
        <authorList>
            <person name="Patra A.K."/>
            <person name="Ho P.T."/>
            <person name="Jun S."/>
            <person name="Lee S.J."/>
            <person name="Kim Y."/>
            <person name="Won Y.J."/>
        </authorList>
    </citation>
    <scope>NUCLEOTIDE SEQUENCE [LARGE SCALE GENOMIC DNA]</scope>
    <source>
        <strain evidence="2">Wonlab-2016</strain>
    </source>
</reference>
<gene>
    <name evidence="2" type="ORF">BaRGS_00026050</name>
</gene>
<feature type="region of interest" description="Disordered" evidence="1">
    <location>
        <begin position="1"/>
        <end position="31"/>
    </location>
</feature>
<keyword evidence="3" id="KW-1185">Reference proteome</keyword>
<protein>
    <submittedName>
        <fullName evidence="2">Uncharacterized protein</fullName>
    </submittedName>
</protein>
<name>A0ABD0K5N4_9CAEN</name>
<evidence type="ECO:0000313" key="3">
    <source>
        <dbReference type="Proteomes" id="UP001519460"/>
    </source>
</evidence>
<proteinExistence type="predicted"/>
<dbReference type="EMBL" id="JACVVK020000239">
    <property type="protein sequence ID" value="KAK7482752.1"/>
    <property type="molecule type" value="Genomic_DNA"/>
</dbReference>
<dbReference type="Proteomes" id="UP001519460">
    <property type="component" value="Unassembled WGS sequence"/>
</dbReference>
<accession>A0ABD0K5N4</accession>
<sequence length="71" mass="7486">MPEAITAPTRDGAMRDYRSSATHSVPPASLANNQELIPTATTPTSLYSAGVGYRSWGSLSLPAIYSVWMGG</sequence>
<evidence type="ECO:0000313" key="2">
    <source>
        <dbReference type="EMBL" id="KAK7482752.1"/>
    </source>
</evidence>
<evidence type="ECO:0000256" key="1">
    <source>
        <dbReference type="SAM" id="MobiDB-lite"/>
    </source>
</evidence>
<dbReference type="AlphaFoldDB" id="A0ABD0K5N4"/>
<organism evidence="2 3">
    <name type="scientific">Batillaria attramentaria</name>
    <dbReference type="NCBI Taxonomy" id="370345"/>
    <lineage>
        <taxon>Eukaryota</taxon>
        <taxon>Metazoa</taxon>
        <taxon>Spiralia</taxon>
        <taxon>Lophotrochozoa</taxon>
        <taxon>Mollusca</taxon>
        <taxon>Gastropoda</taxon>
        <taxon>Caenogastropoda</taxon>
        <taxon>Sorbeoconcha</taxon>
        <taxon>Cerithioidea</taxon>
        <taxon>Batillariidae</taxon>
        <taxon>Batillaria</taxon>
    </lineage>
</organism>